<keyword evidence="2" id="KW-0479">Metal-binding</keyword>
<sequence>MCAKPISEANPASAADGARWVHACGRDALASRGLVPVFVAGRHLLLVQDGTTLFAVERACPHEGADLALGHCAAGRLHCPRHQAWFSLTDGAVSPGWSFRGLETFATRHVGDDVEIRIGHALGAKPVT</sequence>
<dbReference type="Pfam" id="PF00355">
    <property type="entry name" value="Rieske"/>
    <property type="match status" value="1"/>
</dbReference>
<feature type="domain" description="Rieske" evidence="5">
    <location>
        <begin position="21"/>
        <end position="116"/>
    </location>
</feature>
<dbReference type="RefSeq" id="WP_238226671.1">
    <property type="nucleotide sequence ID" value="NZ_BPQD01000020.1"/>
</dbReference>
<evidence type="ECO:0000313" key="6">
    <source>
        <dbReference type="EMBL" id="MDN3592241.1"/>
    </source>
</evidence>
<keyword evidence="3" id="KW-0408">Iron</keyword>
<accession>A0ABT8BM18</accession>
<evidence type="ECO:0000256" key="2">
    <source>
        <dbReference type="ARBA" id="ARBA00022723"/>
    </source>
</evidence>
<evidence type="ECO:0000313" key="7">
    <source>
        <dbReference type="Proteomes" id="UP001224644"/>
    </source>
</evidence>
<evidence type="ECO:0000256" key="4">
    <source>
        <dbReference type="ARBA" id="ARBA00023014"/>
    </source>
</evidence>
<dbReference type="InterPro" id="IPR036922">
    <property type="entry name" value="Rieske_2Fe-2S_sf"/>
</dbReference>
<reference evidence="7" key="1">
    <citation type="journal article" date="2019" name="Int. J. Syst. Evol. Microbiol.">
        <title>The Global Catalogue of Microorganisms (GCM) 10K type strain sequencing project: providing services to taxonomists for standard genome sequencing and annotation.</title>
        <authorList>
            <consortium name="The Broad Institute Genomics Platform"/>
            <consortium name="The Broad Institute Genome Sequencing Center for Infectious Disease"/>
            <person name="Wu L."/>
            <person name="Ma J."/>
        </authorList>
    </citation>
    <scope>NUCLEOTIDE SEQUENCE [LARGE SCALE GENOMIC DNA]</scope>
    <source>
        <strain evidence="7">CECT 7069</strain>
    </source>
</reference>
<dbReference type="PROSITE" id="PS51296">
    <property type="entry name" value="RIESKE"/>
    <property type="match status" value="1"/>
</dbReference>
<protein>
    <submittedName>
        <fullName evidence="6">Rieske (2Fe-2S) protein</fullName>
    </submittedName>
</protein>
<keyword evidence="7" id="KW-1185">Reference proteome</keyword>
<dbReference type="SUPFAM" id="SSF50022">
    <property type="entry name" value="ISP domain"/>
    <property type="match status" value="1"/>
</dbReference>
<proteinExistence type="predicted"/>
<evidence type="ECO:0000256" key="1">
    <source>
        <dbReference type="ARBA" id="ARBA00022714"/>
    </source>
</evidence>
<dbReference type="CDD" id="cd03467">
    <property type="entry name" value="Rieske"/>
    <property type="match status" value="1"/>
</dbReference>
<dbReference type="InterPro" id="IPR017941">
    <property type="entry name" value="Rieske_2Fe-2S"/>
</dbReference>
<evidence type="ECO:0000259" key="5">
    <source>
        <dbReference type="PROSITE" id="PS51296"/>
    </source>
</evidence>
<keyword evidence="1" id="KW-0001">2Fe-2S</keyword>
<dbReference type="Proteomes" id="UP001224644">
    <property type="component" value="Unassembled WGS sequence"/>
</dbReference>
<organism evidence="6 7">
    <name type="scientific">Methylobacterium adhaesivum</name>
    <dbReference type="NCBI Taxonomy" id="333297"/>
    <lineage>
        <taxon>Bacteria</taxon>
        <taxon>Pseudomonadati</taxon>
        <taxon>Pseudomonadota</taxon>
        <taxon>Alphaproteobacteria</taxon>
        <taxon>Hyphomicrobiales</taxon>
        <taxon>Methylobacteriaceae</taxon>
        <taxon>Methylobacterium</taxon>
    </lineage>
</organism>
<gene>
    <name evidence="6" type="ORF">QWZ12_16730</name>
</gene>
<dbReference type="Gene3D" id="2.102.10.10">
    <property type="entry name" value="Rieske [2Fe-2S] iron-sulphur domain"/>
    <property type="match status" value="1"/>
</dbReference>
<comment type="caution">
    <text evidence="6">The sequence shown here is derived from an EMBL/GenBank/DDBJ whole genome shotgun (WGS) entry which is preliminary data.</text>
</comment>
<name>A0ABT8BM18_9HYPH</name>
<dbReference type="EMBL" id="JAUFPX010000017">
    <property type="protein sequence ID" value="MDN3592241.1"/>
    <property type="molecule type" value="Genomic_DNA"/>
</dbReference>
<keyword evidence="4" id="KW-0411">Iron-sulfur</keyword>
<evidence type="ECO:0000256" key="3">
    <source>
        <dbReference type="ARBA" id="ARBA00023004"/>
    </source>
</evidence>